<accession>A0A011PGZ6</accession>
<evidence type="ECO:0000313" key="2">
    <source>
        <dbReference type="Proteomes" id="UP000020218"/>
    </source>
</evidence>
<evidence type="ECO:0000313" key="1">
    <source>
        <dbReference type="EMBL" id="EXI65499.1"/>
    </source>
</evidence>
<proteinExistence type="predicted"/>
<comment type="caution">
    <text evidence="1">The sequence shown here is derived from an EMBL/GenBank/DDBJ whole genome shotgun (WGS) entry which is preliminary data.</text>
</comment>
<sequence length="336" mass="36559">MASGCPVACLPPVAAEAFDSGWWAARGDRDGMMSAPCVIWRVTDGKRGHERQTQGLVQALGRLMPVAVRDVPALSEARALRSLMTGRFPVSGASSPAIIVGAGHGTHLTMLAAQRAHGGRTVVLMNPGLPRRYFDLCLVPQHDGVAEAPNVLMTVGALNAMDLSTEQSGKTGLILLGGLSPHYRWRGRVIAAQVRDIVGRCPDVVWSLTTSARTPRATAELLHETLAHDIEFVTPDDAPLDWLPSRLRRAGQVWVTPDSVSMLYEALTVGAAVGLLDLDPVRTGRVARGVEELHRQGMVVQYTEWRAGRPLHRPPAQLNEAARCAHWIRERWFPDL</sequence>
<organism evidence="1 2">
    <name type="scientific">Candidatus Accumulibacter adjunctus</name>
    <dbReference type="NCBI Taxonomy" id="1454001"/>
    <lineage>
        <taxon>Bacteria</taxon>
        <taxon>Pseudomonadati</taxon>
        <taxon>Pseudomonadota</taxon>
        <taxon>Betaproteobacteria</taxon>
        <taxon>Candidatus Accumulibacter</taxon>
    </lineage>
</organism>
<reference evidence="1" key="1">
    <citation type="submission" date="2014-02" db="EMBL/GenBank/DDBJ databases">
        <title>Expanding our view of genomic diversity in Candidatus Accumulibacter clades.</title>
        <authorList>
            <person name="Skennerton C.T."/>
            <person name="Barr J.J."/>
            <person name="Slater F.R."/>
            <person name="Bond P.L."/>
            <person name="Tyson G.W."/>
        </authorList>
    </citation>
    <scope>NUCLEOTIDE SEQUENCE [LARGE SCALE GENOMIC DNA]</scope>
</reference>
<keyword evidence="2" id="KW-1185">Reference proteome</keyword>
<dbReference type="Proteomes" id="UP000020218">
    <property type="component" value="Unassembled WGS sequence"/>
</dbReference>
<dbReference type="EMBL" id="JFAX01000022">
    <property type="protein sequence ID" value="EXI65499.1"/>
    <property type="molecule type" value="Genomic_DNA"/>
</dbReference>
<dbReference type="AlphaFoldDB" id="A0A011PGZ6"/>
<dbReference type="Pfam" id="PF06258">
    <property type="entry name" value="Mito_fiss_Elm1"/>
    <property type="match status" value="1"/>
</dbReference>
<evidence type="ECO:0008006" key="3">
    <source>
        <dbReference type="Google" id="ProtNLM"/>
    </source>
</evidence>
<name>A0A011PGZ6_9PROT</name>
<gene>
    <name evidence="1" type="ORF">AW08_03170</name>
</gene>
<dbReference type="STRING" id="1454001.AW08_03170"/>
<dbReference type="InterPro" id="IPR009367">
    <property type="entry name" value="Elm1-like"/>
</dbReference>
<protein>
    <recommendedName>
        <fullName evidence="3">Nucleoside-diphosphate sugar epimerase</fullName>
    </recommendedName>
</protein>
<dbReference type="PATRIC" id="fig|1454001.3.peg.3215"/>